<dbReference type="InterPro" id="IPR019821">
    <property type="entry name" value="Kinesin_motor_CS"/>
</dbReference>
<comment type="similarity">
    <text evidence="3">Belongs to the TRAFAC class myosin-kinesin ATPase superfamily. Kinesin family.</text>
</comment>
<dbReference type="VEuPathDB" id="TriTrypDB:LbrM.05.0740"/>
<feature type="region of interest" description="Disordered" evidence="4">
    <location>
        <begin position="805"/>
        <end position="1030"/>
    </location>
</feature>
<feature type="region of interest" description="Disordered" evidence="4">
    <location>
        <begin position="1302"/>
        <end position="1322"/>
    </location>
</feature>
<feature type="region of interest" description="Disordered" evidence="4">
    <location>
        <begin position="551"/>
        <end position="618"/>
    </location>
</feature>
<feature type="compositionally biased region" description="Polar residues" evidence="4">
    <location>
        <begin position="469"/>
        <end position="480"/>
    </location>
</feature>
<dbReference type="Pfam" id="PF00225">
    <property type="entry name" value="Kinesin"/>
    <property type="match status" value="2"/>
</dbReference>
<feature type="compositionally biased region" description="Low complexity" evidence="4">
    <location>
        <begin position="490"/>
        <end position="502"/>
    </location>
</feature>
<keyword evidence="1 3" id="KW-0547">Nucleotide-binding</keyword>
<dbReference type="PANTHER" id="PTHR47969:SF29">
    <property type="entry name" value="KINESIN-LIKE PROTEIN"/>
    <property type="match status" value="1"/>
</dbReference>
<keyword evidence="3" id="KW-0505">Motor protein</keyword>
<proteinExistence type="inferred from homology"/>
<dbReference type="SMART" id="SM00129">
    <property type="entry name" value="KISc"/>
    <property type="match status" value="1"/>
</dbReference>
<keyword evidence="2 3" id="KW-0067">ATP-binding</keyword>
<feature type="compositionally biased region" description="Low complexity" evidence="4">
    <location>
        <begin position="369"/>
        <end position="380"/>
    </location>
</feature>
<dbReference type="GO" id="GO:0005875">
    <property type="term" value="C:microtubule associated complex"/>
    <property type="evidence" value="ECO:0007669"/>
    <property type="project" value="TreeGrafter"/>
</dbReference>
<feature type="region of interest" description="Disordered" evidence="4">
    <location>
        <begin position="224"/>
        <end position="327"/>
    </location>
</feature>
<dbReference type="Proteomes" id="UP000007258">
    <property type="component" value="Chromosome 5"/>
</dbReference>
<feature type="compositionally biased region" description="Polar residues" evidence="4">
    <location>
        <begin position="1303"/>
        <end position="1316"/>
    </location>
</feature>
<feature type="region of interest" description="Disordered" evidence="4">
    <location>
        <begin position="469"/>
        <end position="502"/>
    </location>
</feature>
<evidence type="ECO:0000313" key="6">
    <source>
        <dbReference type="EMBL" id="CAM36908.2"/>
    </source>
</evidence>
<accession>A4H4B9</accession>
<feature type="region of interest" description="Disordered" evidence="4">
    <location>
        <begin position="357"/>
        <end position="410"/>
    </location>
</feature>
<feature type="binding site" evidence="3">
    <location>
        <begin position="689"/>
        <end position="696"/>
    </location>
    <ligand>
        <name>ATP</name>
        <dbReference type="ChEBI" id="CHEBI:30616"/>
    </ligand>
</feature>
<dbReference type="GeneID" id="5412793"/>
<dbReference type="STRING" id="5660.A4H4B9"/>
<dbReference type="EMBL" id="FR798979">
    <property type="protein sequence ID" value="CAM36908.2"/>
    <property type="molecule type" value="Genomic_DNA"/>
</dbReference>
<feature type="region of interest" description="Disordered" evidence="4">
    <location>
        <begin position="1336"/>
        <end position="1384"/>
    </location>
</feature>
<dbReference type="InterPro" id="IPR027640">
    <property type="entry name" value="Kinesin-like_fam"/>
</dbReference>
<dbReference type="InterPro" id="IPR027417">
    <property type="entry name" value="P-loop_NTPase"/>
</dbReference>
<feature type="compositionally biased region" description="Low complexity" evidence="4">
    <location>
        <begin position="580"/>
        <end position="589"/>
    </location>
</feature>
<evidence type="ECO:0000256" key="1">
    <source>
        <dbReference type="ARBA" id="ARBA00022741"/>
    </source>
</evidence>
<feature type="compositionally biased region" description="Polar residues" evidence="4">
    <location>
        <begin position="936"/>
        <end position="946"/>
    </location>
</feature>
<feature type="compositionally biased region" description="Basic and acidic residues" evidence="4">
    <location>
        <begin position="246"/>
        <end position="255"/>
    </location>
</feature>
<evidence type="ECO:0000256" key="4">
    <source>
        <dbReference type="SAM" id="MobiDB-lite"/>
    </source>
</evidence>
<feature type="compositionally biased region" description="Basic and acidic residues" evidence="4">
    <location>
        <begin position="1347"/>
        <end position="1372"/>
    </location>
</feature>
<dbReference type="RefSeq" id="XP_001561888.2">
    <property type="nucleotide sequence ID" value="XM_001561838.2"/>
</dbReference>
<dbReference type="InterPro" id="IPR001752">
    <property type="entry name" value="Kinesin_motor_dom"/>
</dbReference>
<feature type="compositionally biased region" description="Polar residues" evidence="4">
    <location>
        <begin position="1506"/>
        <end position="1536"/>
    </location>
</feature>
<reference evidence="6 7" key="2">
    <citation type="journal article" date="2011" name="Genome Res.">
        <title>Chromosome and gene copy number variation allow major structural change between species and strains of Leishmania.</title>
        <authorList>
            <person name="Rogers M.B."/>
            <person name="Hilley J.D."/>
            <person name="Dickens N.J."/>
            <person name="Wilkes J."/>
            <person name="Bates P.A."/>
            <person name="Depledge D.P."/>
            <person name="Harris D."/>
            <person name="Her Y."/>
            <person name="Herzyk P."/>
            <person name="Imamura H."/>
            <person name="Otto T.D."/>
            <person name="Sanders M."/>
            <person name="Seeger K."/>
            <person name="Dujardin J.C."/>
            <person name="Berriman M."/>
            <person name="Smith D.F."/>
            <person name="Hertz-Fowler C."/>
            <person name="Mottram J.C."/>
        </authorList>
    </citation>
    <scope>NUCLEOTIDE SEQUENCE [LARGE SCALE GENOMIC DNA]</scope>
    <source>
        <strain evidence="6 7">MHOM/BR/75/M2904</strain>
    </source>
</reference>
<dbReference type="InParanoid" id="A4H4B9"/>
<dbReference type="KEGG" id="lbz:LBRM_05_0740"/>
<dbReference type="InterPro" id="IPR036961">
    <property type="entry name" value="Kinesin_motor_dom_sf"/>
</dbReference>
<gene>
    <name evidence="6" type="ORF">LBRM_05_0740</name>
</gene>
<dbReference type="GO" id="GO:0007018">
    <property type="term" value="P:microtubule-based movement"/>
    <property type="evidence" value="ECO:0007669"/>
    <property type="project" value="InterPro"/>
</dbReference>
<evidence type="ECO:0000259" key="5">
    <source>
        <dbReference type="PROSITE" id="PS50067"/>
    </source>
</evidence>
<dbReference type="SUPFAM" id="SSF52540">
    <property type="entry name" value="P-loop containing nucleoside triphosphate hydrolases"/>
    <property type="match status" value="2"/>
</dbReference>
<dbReference type="Gene3D" id="3.40.850.10">
    <property type="entry name" value="Kinesin motor domain"/>
    <property type="match status" value="2"/>
</dbReference>
<evidence type="ECO:0000256" key="3">
    <source>
        <dbReference type="PROSITE-ProRule" id="PRU00283"/>
    </source>
</evidence>
<organism evidence="6 7">
    <name type="scientific">Leishmania braziliensis</name>
    <dbReference type="NCBI Taxonomy" id="5660"/>
    <lineage>
        <taxon>Eukaryota</taxon>
        <taxon>Discoba</taxon>
        <taxon>Euglenozoa</taxon>
        <taxon>Kinetoplastea</taxon>
        <taxon>Metakinetoplastina</taxon>
        <taxon>Trypanosomatida</taxon>
        <taxon>Trypanosomatidae</taxon>
        <taxon>Leishmaniinae</taxon>
        <taxon>Leishmania</taxon>
        <taxon>Leishmania braziliensis species complex</taxon>
    </lineage>
</organism>
<feature type="region of interest" description="Disordered" evidence="4">
    <location>
        <begin position="1584"/>
        <end position="1609"/>
    </location>
</feature>
<feature type="compositionally biased region" description="Low complexity" evidence="4">
    <location>
        <begin position="1011"/>
        <end position="1021"/>
    </location>
</feature>
<keyword evidence="7" id="KW-1185">Reference proteome</keyword>
<reference evidence="6 7" key="1">
    <citation type="journal article" date="2007" name="Nat. Genet.">
        <title>Comparative genomic analysis of three Leishmania species that cause diverse human disease.</title>
        <authorList>
            <person name="Peacock C.S."/>
            <person name="Seeger K."/>
            <person name="Harris D."/>
            <person name="Murphy L."/>
            <person name="Ruiz J.C."/>
            <person name="Quail M.A."/>
            <person name="Peters N."/>
            <person name="Adlem E."/>
            <person name="Tivey A."/>
            <person name="Aslett M."/>
            <person name="Kerhornou A."/>
            <person name="Ivens A."/>
            <person name="Fraser A."/>
            <person name="Rajandream M.A."/>
            <person name="Carver T."/>
            <person name="Norbertczak H."/>
            <person name="Chillingworth T."/>
            <person name="Hance Z."/>
            <person name="Jagels K."/>
            <person name="Moule S."/>
            <person name="Ormond D."/>
            <person name="Rutter S."/>
            <person name="Squares R."/>
            <person name="Whitehead S."/>
            <person name="Rabbinowitsch E."/>
            <person name="Arrowsmith C."/>
            <person name="White B."/>
            <person name="Thurston S."/>
            <person name="Bringaud F."/>
            <person name="Baldauf S.L."/>
            <person name="Faulconbridge A."/>
            <person name="Jeffares D."/>
            <person name="Depledge D.P."/>
            <person name="Oyola S.O."/>
            <person name="Hilley J.D."/>
            <person name="Brito L.O."/>
            <person name="Tosi L.R."/>
            <person name="Barrell B."/>
            <person name="Cruz A.K."/>
            <person name="Mottram J.C."/>
            <person name="Smith D.F."/>
            <person name="Berriman M."/>
        </authorList>
    </citation>
    <scope>NUCLEOTIDE SEQUENCE [LARGE SCALE GENOMIC DNA]</scope>
    <source>
        <strain evidence="6 7">MHOM/BR/75/M2904</strain>
    </source>
</reference>
<sequence length="1662" mass="175697">MAARESCAQAYMCVGVCVGLSDELPTGPLPVATAAMHSGYPAARQTHLLSPTAPQVTESVSQATEAPLTIVISPLSSVVDLSPLARLEDAHEDSRECESQNLQKTSSRPSGTNGLRSSAVIYPVTAYLSTATDKSFASSEETTVWTSLANNTRTTDNLPSPLRQPQHRPGLITFRSLSGDVVHKRPATLACKDTFTKWNSTQPTAAAVAAAPLTGAAVAQQQQAQASASPVDGPTSPTPFAVATGTREKQPDWKSGDATSVRASRPRASAPTTRSGVAAPAVPSKRCATRTDTTTATRYGTPSLGARQDSHAKQGNPKGRLPRSDLDNSKEGVDWSYAAADHPNLLWHSMGLAKVRAPQRLQQQQHDTVASASVANVAQSPPQRSRHDESTRGKAGQDIGACNNNNSSTSKHVEEANHRQVAMGTLLRQVDRASDLHGGGGGGGGGGVADDHNVSLCDHTTVAWLLEQEGNNTGGDSANSALPPPEGRSPAPEGGNAAGPAAMAEDDDVADADMKVFVAVRVRPRISLLPVNAAPPASLLTDVAALRSLSAPSATSPNVEHEPQRGRSGGSQVKERRLTSDSTTSHSTTMRGRRSEGERAAVKAAKATAGNGDGDDNASKGSCLSADAVNGFIDCVAVAAAGEQMRTLRFHFDHILDDSAGQADIMTCIGQRAVTRVLQGYHSTVMCYGQSGSGKTYTIAGPHGGKLSRKTLQWLASHSASAEAVERDYRNVDEDDQVLAAASVGLIPRILHQLFHELEARHGAGGGQQRVPTASMSSWRVALSALELYNEDLRDLLPGELTEQTRAQPGKKDTFHPLAAPHCHHGRETSTATPSPLDSGEPGPSPSLPRMTRHRSFHELPGEPTSEDGPDVLSTVSSCEDDTDNKPTASRPTSNGPGSGSATTSAVKRGRGQPSASPSPCAALMRARVSKRIGSGRNNSAMNQNRTAAASMASTTSSSGAGTATGLAKTTSTKWTASATTQAAAPLKIRQGAPAPSTSPSPPLAKSMKTRAALSPPSSRSLSREPTRGAGCDAACVEGLHEHQVHDLHEAMEVVWLALRRRQMGSTELNKDSSRSHAFFFVRVEQRKRRSRDEAQPVWDIRRSTLSLVDLAGSERVSHTGAHGLQLKEAQNINRSLSALGNVMRLLSSVGRASPSNKIVVTTPVSGAAALTKVATAEPHIPYRDSKLTRILQSSLGGGALTLLLCNVSPDPRDAPATMSTLQFAKLCKNVKSNAKLNKTTRDTAGAQAASESRIRQLLGDVSTAQNRLRQLATYAWWLEGHLAYFAAAMTQQQRRLRTLTTSTDMGTITSPSHSCGSGGSRDIVVPEEATAPKVICNTSSPSAGDGNRRDYSSIESLGDRERGFENKERADSGAAPGSCRHSAALAGPTSQEWWYLSPRPLSASAPAENDKDAGEEMAEVEAYWQSGSARALLSPAYPITQRHLVLQRKLIAAAAVATPHVPTAMLPMSYSTDALVGEARATTRNCVANDTRLLEVAPVVRHAQPTRNPRRQQLGSSPSTATLSSVPPRSIATRQRQQRCEPPMKDIVTALSEERAARAAAQARLAVVEQSNVLLRLRLAEAHQATSAEKTRRGEETAGKDASGVPSEVMSVAPASSVLWPTHHSRVSQYASLEVFLARCGFAAMDPMEPSVDEMSPRRLA</sequence>
<dbReference type="GO" id="GO:0051231">
    <property type="term" value="P:spindle elongation"/>
    <property type="evidence" value="ECO:0007669"/>
    <property type="project" value="TreeGrafter"/>
</dbReference>
<dbReference type="PROSITE" id="PS00411">
    <property type="entry name" value="KINESIN_MOTOR_1"/>
    <property type="match status" value="1"/>
</dbReference>
<feature type="compositionally biased region" description="Polar residues" evidence="4">
    <location>
        <begin position="886"/>
        <end position="906"/>
    </location>
</feature>
<feature type="region of interest" description="Disordered" evidence="4">
    <location>
        <begin position="1502"/>
        <end position="1541"/>
    </location>
</feature>
<dbReference type="GO" id="GO:0005524">
    <property type="term" value="F:ATP binding"/>
    <property type="evidence" value="ECO:0007669"/>
    <property type="project" value="UniProtKB-UniRule"/>
</dbReference>
<name>A4H4B9_LEIBR</name>
<feature type="compositionally biased region" description="Polar residues" evidence="4">
    <location>
        <begin position="99"/>
        <end position="115"/>
    </location>
</feature>
<evidence type="ECO:0000256" key="2">
    <source>
        <dbReference type="ARBA" id="ARBA00022840"/>
    </source>
</evidence>
<dbReference type="FunFam" id="3.40.850.10:FF:000336">
    <property type="entry name" value="Kinesin-like protein"/>
    <property type="match status" value="1"/>
</dbReference>
<feature type="compositionally biased region" description="Low complexity" evidence="4">
    <location>
        <begin position="947"/>
        <end position="985"/>
    </location>
</feature>
<dbReference type="PANTHER" id="PTHR47969">
    <property type="entry name" value="CHROMOSOME-ASSOCIATED KINESIN KIF4A-RELATED"/>
    <property type="match status" value="1"/>
</dbReference>
<dbReference type="GO" id="GO:0007052">
    <property type="term" value="P:mitotic spindle organization"/>
    <property type="evidence" value="ECO:0007669"/>
    <property type="project" value="TreeGrafter"/>
</dbReference>
<dbReference type="GO" id="GO:0008017">
    <property type="term" value="F:microtubule binding"/>
    <property type="evidence" value="ECO:0007669"/>
    <property type="project" value="InterPro"/>
</dbReference>
<feature type="region of interest" description="Disordered" evidence="4">
    <location>
        <begin position="90"/>
        <end position="115"/>
    </location>
</feature>
<dbReference type="PROSITE" id="PS50067">
    <property type="entry name" value="KINESIN_MOTOR_2"/>
    <property type="match status" value="1"/>
</dbReference>
<dbReference type="GO" id="GO:0005737">
    <property type="term" value="C:cytoplasm"/>
    <property type="evidence" value="ECO:0007669"/>
    <property type="project" value="UniProtKB-SubCell"/>
</dbReference>
<evidence type="ECO:0000313" key="7">
    <source>
        <dbReference type="Proteomes" id="UP000007258"/>
    </source>
</evidence>
<feature type="domain" description="Kinesin motor" evidence="5">
    <location>
        <begin position="515"/>
        <end position="1231"/>
    </location>
</feature>
<protein>
    <submittedName>
        <fullName evidence="6">Kinesin-like protein</fullName>
    </submittedName>
</protein>
<dbReference type="GO" id="GO:0003777">
    <property type="term" value="F:microtubule motor activity"/>
    <property type="evidence" value="ECO:0007669"/>
    <property type="project" value="InterPro"/>
</dbReference>
<feature type="compositionally biased region" description="Basic and acidic residues" evidence="4">
    <location>
        <begin position="1590"/>
        <end position="1600"/>
    </location>
</feature>